<protein>
    <submittedName>
        <fullName evidence="4">Putative-tropinone-reductase22</fullName>
    </submittedName>
</protein>
<dbReference type="PRINTS" id="PR00081">
    <property type="entry name" value="GDHRDH"/>
</dbReference>
<sequence length="213" mass="23043">MLAYTRGDVNCTPRRCEVYPYAIWHVPRGDVRCTPRRFGFLERWVKPDPNKCTTEEFSFIIATNVESTFHLSQLAHPLLKASSSGNIVLMSSVSRVVNLGNTSIYGATKGAMNQLARNLACEWAIDNIRANSLCPWFITTPSFWVRPARHPPAVLSVSTHSPAVGHSGVWGSDVGAAIETGDFLVGGIPGGIGVAVSPPVEDALSSRMPVLVP</sequence>
<keyword evidence="2" id="KW-0560">Oxidoreductase</keyword>
<dbReference type="SUPFAM" id="SSF51735">
    <property type="entry name" value="NAD(P)-binding Rossmann-fold domains"/>
    <property type="match status" value="1"/>
</dbReference>
<proteinExistence type="inferred from homology"/>
<dbReference type="InterPro" id="IPR036291">
    <property type="entry name" value="NAD(P)-bd_dom_sf"/>
</dbReference>
<evidence type="ECO:0000313" key="4">
    <source>
        <dbReference type="EMBL" id="ABW81183.1"/>
    </source>
</evidence>
<dbReference type="InterPro" id="IPR002347">
    <property type="entry name" value="SDR_fam"/>
</dbReference>
<comment type="similarity">
    <text evidence="3">Belongs to the short-chain dehydrogenases/reductases (SDR) family. SDR65C subfamily.</text>
</comment>
<dbReference type="EMBL" id="EU162612">
    <property type="protein sequence ID" value="ABW81183.1"/>
    <property type="molecule type" value="Genomic_DNA"/>
</dbReference>
<dbReference type="Gene3D" id="3.40.50.720">
    <property type="entry name" value="NAD(P)-binding Rossmann-like Domain"/>
    <property type="match status" value="1"/>
</dbReference>
<dbReference type="AlphaFoldDB" id="B2BXZ6"/>
<dbReference type="PROSITE" id="PS00061">
    <property type="entry name" value="ADH_SHORT"/>
    <property type="match status" value="1"/>
</dbReference>
<dbReference type="PANTHER" id="PTHR42898:SF84">
    <property type="entry name" value="SENESCENCE-ASSOCIATED PROTEIN 13"/>
    <property type="match status" value="1"/>
</dbReference>
<dbReference type="InterPro" id="IPR020904">
    <property type="entry name" value="Sc_DH/Rdtase_CS"/>
</dbReference>
<reference evidence="4" key="1">
    <citation type="submission" date="2007-09" db="EMBL/GenBank/DDBJ databases">
        <title>Evolution of a short chain dehydrogenase (tropinone-reductase-like) gene family in the Brassicaceae.</title>
        <authorList>
            <person name="Schmid K.J."/>
            <person name="Navarro-Quezada A."/>
        </authorList>
    </citation>
    <scope>NUCLEOTIDE SEQUENCE</scope>
</reference>
<dbReference type="PANTHER" id="PTHR42898">
    <property type="entry name" value="TROPINONE REDUCTASE"/>
    <property type="match status" value="1"/>
</dbReference>
<organism evidence="4">
    <name type="scientific">Arabidopsis cebennensis</name>
    <dbReference type="NCBI Taxonomy" id="97979"/>
    <lineage>
        <taxon>Eukaryota</taxon>
        <taxon>Viridiplantae</taxon>
        <taxon>Streptophyta</taxon>
        <taxon>Embryophyta</taxon>
        <taxon>Tracheophyta</taxon>
        <taxon>Spermatophyta</taxon>
        <taxon>Magnoliopsida</taxon>
        <taxon>eudicotyledons</taxon>
        <taxon>Gunneridae</taxon>
        <taxon>Pentapetalae</taxon>
        <taxon>rosids</taxon>
        <taxon>malvids</taxon>
        <taxon>Brassicales</taxon>
        <taxon>Brassicaceae</taxon>
        <taxon>Camelineae</taxon>
        <taxon>Arabidopsis</taxon>
    </lineage>
</organism>
<gene>
    <name evidence="4" type="primary">TRL22</name>
</gene>
<keyword evidence="1" id="KW-0521">NADP</keyword>
<dbReference type="InterPro" id="IPR045000">
    <property type="entry name" value="TR"/>
</dbReference>
<dbReference type="GO" id="GO:0016491">
    <property type="term" value="F:oxidoreductase activity"/>
    <property type="evidence" value="ECO:0007669"/>
    <property type="project" value="UniProtKB-KW"/>
</dbReference>
<name>B2BXZ6_9BRAS</name>
<evidence type="ECO:0000256" key="2">
    <source>
        <dbReference type="ARBA" id="ARBA00023002"/>
    </source>
</evidence>
<accession>B2BXZ6</accession>
<dbReference type="Pfam" id="PF13561">
    <property type="entry name" value="adh_short_C2"/>
    <property type="match status" value="1"/>
</dbReference>
<evidence type="ECO:0000256" key="1">
    <source>
        <dbReference type="ARBA" id="ARBA00022857"/>
    </source>
</evidence>
<evidence type="ECO:0000256" key="3">
    <source>
        <dbReference type="ARBA" id="ARBA00025714"/>
    </source>
</evidence>